<comment type="caution">
    <text evidence="1">The sequence shown here is derived from an EMBL/GenBank/DDBJ whole genome shotgun (WGS) entry which is preliminary data.</text>
</comment>
<protein>
    <submittedName>
        <fullName evidence="1">Uncharacterized protein</fullName>
    </submittedName>
</protein>
<dbReference type="EMBL" id="JAVDQD010000003">
    <property type="protein sequence ID" value="MDR6240075.1"/>
    <property type="molecule type" value="Genomic_DNA"/>
</dbReference>
<organism evidence="1 2">
    <name type="scientific">Aureibacter tunicatorum</name>
    <dbReference type="NCBI Taxonomy" id="866807"/>
    <lineage>
        <taxon>Bacteria</taxon>
        <taxon>Pseudomonadati</taxon>
        <taxon>Bacteroidota</taxon>
        <taxon>Cytophagia</taxon>
        <taxon>Cytophagales</taxon>
        <taxon>Persicobacteraceae</taxon>
        <taxon>Aureibacter</taxon>
    </lineage>
</organism>
<dbReference type="RefSeq" id="WP_309939909.1">
    <property type="nucleotide sequence ID" value="NZ_AP025305.1"/>
</dbReference>
<name>A0AAE3XQ99_9BACT</name>
<dbReference type="AlphaFoldDB" id="A0AAE3XQ99"/>
<evidence type="ECO:0000313" key="1">
    <source>
        <dbReference type="EMBL" id="MDR6240075.1"/>
    </source>
</evidence>
<reference evidence="1" key="1">
    <citation type="submission" date="2023-07" db="EMBL/GenBank/DDBJ databases">
        <title>Genomic Encyclopedia of Type Strains, Phase IV (KMG-IV): sequencing the most valuable type-strain genomes for metagenomic binning, comparative biology and taxonomic classification.</title>
        <authorList>
            <person name="Goeker M."/>
        </authorList>
    </citation>
    <scope>NUCLEOTIDE SEQUENCE</scope>
    <source>
        <strain evidence="1">DSM 26174</strain>
    </source>
</reference>
<accession>A0AAE3XQ99</accession>
<proteinExistence type="predicted"/>
<dbReference type="Proteomes" id="UP001185092">
    <property type="component" value="Unassembled WGS sequence"/>
</dbReference>
<gene>
    <name evidence="1" type="ORF">HNQ88_003123</name>
</gene>
<sequence>MNKNTNKTYLLICVLILVSAFQADKEKHFPKIIDNLPKPDKLLAQNELHKADPLIYMFGDLNNKSYKLVNINRGFNLSPDSLPKARPSNLKIFIDTTQVLSIDLSRYDIPPPPVYVDDKVPVIYEADDLELEYDEVSVIDTLETIRIRKLYEEREPRCVRSYPVYVENISGKDLRVFTVDDKLLMIQEVLDDNGKWRSIEYFRFGMCGNGYYYQPLPKNHFMLIKTPLYEGAFKTKMRLKMKIDDKYIFSNEIDFHINRNQMFPGQEFYSFFDFEIERDSVAFFNRVLLK</sequence>
<keyword evidence="2" id="KW-1185">Reference proteome</keyword>
<evidence type="ECO:0000313" key="2">
    <source>
        <dbReference type="Proteomes" id="UP001185092"/>
    </source>
</evidence>